<feature type="transmembrane region" description="Helical" evidence="8">
    <location>
        <begin position="377"/>
        <end position="398"/>
    </location>
</feature>
<comment type="similarity">
    <text evidence="2">Belongs to the major facilitator superfamily. Bcr/CmlA family.</text>
</comment>
<protein>
    <submittedName>
        <fullName evidence="10">Multidrug effflux MFS transporter</fullName>
    </submittedName>
</protein>
<keyword evidence="7 8" id="KW-0472">Membrane</keyword>
<keyword evidence="6 8" id="KW-1133">Transmembrane helix</keyword>
<comment type="subcellular location">
    <subcellularLocation>
        <location evidence="1">Cell membrane</location>
        <topology evidence="1">Multi-pass membrane protein</topology>
    </subcellularLocation>
</comment>
<feature type="transmembrane region" description="Helical" evidence="8">
    <location>
        <begin position="117"/>
        <end position="134"/>
    </location>
</feature>
<dbReference type="NCBIfam" id="TIGR00710">
    <property type="entry name" value="efflux_Bcr_CflA"/>
    <property type="match status" value="1"/>
</dbReference>
<dbReference type="PROSITE" id="PS50850">
    <property type="entry name" value="MFS"/>
    <property type="match status" value="1"/>
</dbReference>
<keyword evidence="4" id="KW-1003">Cell membrane</keyword>
<feature type="transmembrane region" description="Helical" evidence="8">
    <location>
        <begin position="294"/>
        <end position="315"/>
    </location>
</feature>
<evidence type="ECO:0000256" key="6">
    <source>
        <dbReference type="ARBA" id="ARBA00022989"/>
    </source>
</evidence>
<evidence type="ECO:0000256" key="4">
    <source>
        <dbReference type="ARBA" id="ARBA00022475"/>
    </source>
</evidence>
<evidence type="ECO:0000256" key="8">
    <source>
        <dbReference type="SAM" id="Phobius"/>
    </source>
</evidence>
<gene>
    <name evidence="10" type="ORF">ACFFPJ_00970</name>
</gene>
<evidence type="ECO:0000256" key="1">
    <source>
        <dbReference type="ARBA" id="ARBA00004651"/>
    </source>
</evidence>
<name>A0ABV5SVI4_9MICO</name>
<organism evidence="10 11">
    <name type="scientific">Microbacterium terregens</name>
    <dbReference type="NCBI Taxonomy" id="69363"/>
    <lineage>
        <taxon>Bacteria</taxon>
        <taxon>Bacillati</taxon>
        <taxon>Actinomycetota</taxon>
        <taxon>Actinomycetes</taxon>
        <taxon>Micrococcales</taxon>
        <taxon>Microbacteriaceae</taxon>
        <taxon>Microbacterium</taxon>
    </lineage>
</organism>
<feature type="transmembrane region" description="Helical" evidence="8">
    <location>
        <begin position="222"/>
        <end position="241"/>
    </location>
</feature>
<dbReference type="PROSITE" id="PS00216">
    <property type="entry name" value="SUGAR_TRANSPORT_1"/>
    <property type="match status" value="1"/>
</dbReference>
<dbReference type="InterPro" id="IPR005829">
    <property type="entry name" value="Sugar_transporter_CS"/>
</dbReference>
<sequence length="405" mass="40455">MTSPAPRAKGDYRLGGGLLAALGYVSMAGSLSTDLYLPSFPSIAQDLGVGASAVQLTLTAFLAGSAVGQLFIGALSDALGRRRVLIAALALFTVCGFAAAASPTLAVLIGVRAVQGFAGAAGAVLARAVVADLVSGERAVRAFSTLFIMIALGPTIASPLGALLTGVGGWRLALLGLAVFATGMLVVAILFIPESMPPDERHPLRVGALARNVGRLVRNPTYISYAIAYASGYAALMVYISSSSFIVQGVLDVTPFGYALTFSLSSIAVMLGAWSSGRIARARGATTTMRVGQVVTLLGASATALFASTGTLVLGTYLPSVFAVAVGCGIVMSSASALAIGHAVAAAGAGSALLGFLQFLFGALASPLGGTLGTDTAVPAGVSMTAFALTGLAAGFVATRRRTAA</sequence>
<dbReference type="Proteomes" id="UP001589611">
    <property type="component" value="Unassembled WGS sequence"/>
</dbReference>
<dbReference type="EMBL" id="JBHMBE010000001">
    <property type="protein sequence ID" value="MFB9644363.1"/>
    <property type="molecule type" value="Genomic_DNA"/>
</dbReference>
<dbReference type="RefSeq" id="WP_344710756.1">
    <property type="nucleotide sequence ID" value="NZ_BAAAWH010000001.1"/>
</dbReference>
<dbReference type="Gene3D" id="1.20.1720.10">
    <property type="entry name" value="Multidrug resistance protein D"/>
    <property type="match status" value="1"/>
</dbReference>
<dbReference type="InterPro" id="IPR036259">
    <property type="entry name" value="MFS_trans_sf"/>
</dbReference>
<keyword evidence="3" id="KW-0813">Transport</keyword>
<evidence type="ECO:0000256" key="7">
    <source>
        <dbReference type="ARBA" id="ARBA00023136"/>
    </source>
</evidence>
<dbReference type="SUPFAM" id="SSF103473">
    <property type="entry name" value="MFS general substrate transporter"/>
    <property type="match status" value="1"/>
</dbReference>
<keyword evidence="5 8" id="KW-0812">Transmembrane</keyword>
<dbReference type="InterPro" id="IPR004812">
    <property type="entry name" value="Efflux_drug-R_Bcr/CmlA"/>
</dbReference>
<feature type="transmembrane region" description="Helical" evidence="8">
    <location>
        <begin position="321"/>
        <end position="340"/>
    </location>
</feature>
<dbReference type="Pfam" id="PF07690">
    <property type="entry name" value="MFS_1"/>
    <property type="match status" value="1"/>
</dbReference>
<dbReference type="PANTHER" id="PTHR23502:SF132">
    <property type="entry name" value="POLYAMINE TRANSPORTER 2-RELATED"/>
    <property type="match status" value="1"/>
</dbReference>
<evidence type="ECO:0000313" key="10">
    <source>
        <dbReference type="EMBL" id="MFB9644363.1"/>
    </source>
</evidence>
<reference evidence="10 11" key="1">
    <citation type="submission" date="2024-09" db="EMBL/GenBank/DDBJ databases">
        <authorList>
            <person name="Sun Q."/>
            <person name="Mori K."/>
        </authorList>
    </citation>
    <scope>NUCLEOTIDE SEQUENCE [LARGE SCALE GENOMIC DNA]</scope>
    <source>
        <strain evidence="10 11">JCM 1342</strain>
    </source>
</reference>
<feature type="transmembrane region" description="Helical" evidence="8">
    <location>
        <begin position="347"/>
        <end position="365"/>
    </location>
</feature>
<comment type="caution">
    <text evidence="10">The sequence shown here is derived from an EMBL/GenBank/DDBJ whole genome shotgun (WGS) entry which is preliminary data.</text>
</comment>
<keyword evidence="11" id="KW-1185">Reference proteome</keyword>
<proteinExistence type="inferred from homology"/>
<dbReference type="InterPro" id="IPR011701">
    <property type="entry name" value="MFS"/>
</dbReference>
<evidence type="ECO:0000313" key="11">
    <source>
        <dbReference type="Proteomes" id="UP001589611"/>
    </source>
</evidence>
<feature type="transmembrane region" description="Helical" evidence="8">
    <location>
        <begin position="146"/>
        <end position="164"/>
    </location>
</feature>
<evidence type="ECO:0000256" key="2">
    <source>
        <dbReference type="ARBA" id="ARBA00006236"/>
    </source>
</evidence>
<evidence type="ECO:0000256" key="3">
    <source>
        <dbReference type="ARBA" id="ARBA00022448"/>
    </source>
</evidence>
<evidence type="ECO:0000259" key="9">
    <source>
        <dbReference type="PROSITE" id="PS50850"/>
    </source>
</evidence>
<feature type="transmembrane region" description="Helical" evidence="8">
    <location>
        <begin position="253"/>
        <end position="274"/>
    </location>
</feature>
<dbReference type="InterPro" id="IPR020846">
    <property type="entry name" value="MFS_dom"/>
</dbReference>
<feature type="transmembrane region" description="Helical" evidence="8">
    <location>
        <begin position="12"/>
        <end position="32"/>
    </location>
</feature>
<evidence type="ECO:0000256" key="5">
    <source>
        <dbReference type="ARBA" id="ARBA00022692"/>
    </source>
</evidence>
<dbReference type="CDD" id="cd17320">
    <property type="entry name" value="MFS_MdfA_MDR_like"/>
    <property type="match status" value="1"/>
</dbReference>
<dbReference type="PRINTS" id="PR01036">
    <property type="entry name" value="TCRTETB"/>
</dbReference>
<dbReference type="PANTHER" id="PTHR23502">
    <property type="entry name" value="MAJOR FACILITATOR SUPERFAMILY"/>
    <property type="match status" value="1"/>
</dbReference>
<feature type="domain" description="Major facilitator superfamily (MFS) profile" evidence="9">
    <location>
        <begin position="18"/>
        <end position="403"/>
    </location>
</feature>
<feature type="transmembrane region" description="Helical" evidence="8">
    <location>
        <begin position="52"/>
        <end position="72"/>
    </location>
</feature>
<feature type="transmembrane region" description="Helical" evidence="8">
    <location>
        <begin position="84"/>
        <end position="111"/>
    </location>
</feature>
<feature type="transmembrane region" description="Helical" evidence="8">
    <location>
        <begin position="170"/>
        <end position="192"/>
    </location>
</feature>
<accession>A0ABV5SVI4</accession>